<dbReference type="InterPro" id="IPR036388">
    <property type="entry name" value="WH-like_DNA-bd_sf"/>
</dbReference>
<accession>A0ABZ1DYA0</accession>
<dbReference type="Gene3D" id="1.10.10.10">
    <property type="entry name" value="Winged helix-like DNA-binding domain superfamily/Winged helix DNA-binding domain"/>
    <property type="match status" value="1"/>
</dbReference>
<dbReference type="PANTHER" id="PTHR43428:SF1">
    <property type="entry name" value="ARSENATE REDUCTASE"/>
    <property type="match status" value="1"/>
</dbReference>
<gene>
    <name evidence="3" type="ORF">RPE78_08995</name>
</gene>
<dbReference type="PANTHER" id="PTHR43428">
    <property type="entry name" value="ARSENATE REDUCTASE"/>
    <property type="match status" value="1"/>
</dbReference>
<dbReference type="InterPro" id="IPR036390">
    <property type="entry name" value="WH_DNA-bd_sf"/>
</dbReference>
<sequence length="272" mass="29758">MEKEIAEILAVLGHPQRLAVFRLLTRRYPDQLPAGEIGQILGLRPSTLSAYLAALMQTGLLAKERVGTSLLYRIEMEVVQTTFGFLLDDCCRGRVSDCLSLAPRKPARRYRVLFVCTGNSARSIFAEALLRELGADRFEVHSAGTHPGSTINPQTVTLLQQQCHDVGGLFSKDLGSLADEPPFDFVFTVCDLAANEDCPALPGRPVSGHWGVPDPVARAAQARSPAEAALAFREAYGALRRRIEAFIALPLESLDRLAVQRAVDDIARREGH</sequence>
<dbReference type="SUPFAM" id="SSF46785">
    <property type="entry name" value="Winged helix' DNA-binding domain"/>
    <property type="match status" value="1"/>
</dbReference>
<dbReference type="SUPFAM" id="SSF52788">
    <property type="entry name" value="Phosphotyrosine protein phosphatases I"/>
    <property type="match status" value="1"/>
</dbReference>
<dbReference type="RefSeq" id="WP_406720350.1">
    <property type="nucleotide sequence ID" value="NZ_CP135443.1"/>
</dbReference>
<evidence type="ECO:0000256" key="1">
    <source>
        <dbReference type="ARBA" id="ARBA00022849"/>
    </source>
</evidence>
<proteinExistence type="predicted"/>
<evidence type="ECO:0000313" key="3">
    <source>
        <dbReference type="EMBL" id="WRY32844.1"/>
    </source>
</evidence>
<organism evidence="3 4">
    <name type="scientific">Thioclava litoralis</name>
    <dbReference type="NCBI Taxonomy" id="3076557"/>
    <lineage>
        <taxon>Bacteria</taxon>
        <taxon>Pseudomonadati</taxon>
        <taxon>Pseudomonadota</taxon>
        <taxon>Alphaproteobacteria</taxon>
        <taxon>Rhodobacterales</taxon>
        <taxon>Paracoccaceae</taxon>
        <taxon>Thioclava</taxon>
    </lineage>
</organism>
<dbReference type="CDD" id="cd16345">
    <property type="entry name" value="LMWP_ArsC"/>
    <property type="match status" value="1"/>
</dbReference>
<keyword evidence="1" id="KW-0059">Arsenical resistance</keyword>
<feature type="domain" description="HTH arsR-type" evidence="2">
    <location>
        <begin position="1"/>
        <end position="94"/>
    </location>
</feature>
<dbReference type="CDD" id="cd00090">
    <property type="entry name" value="HTH_ARSR"/>
    <property type="match status" value="1"/>
</dbReference>
<dbReference type="InterPro" id="IPR036196">
    <property type="entry name" value="Ptyr_pPase_sf"/>
</dbReference>
<dbReference type="Gene3D" id="3.40.50.2300">
    <property type="match status" value="1"/>
</dbReference>
<dbReference type="InterPro" id="IPR023485">
    <property type="entry name" value="Ptyr_pPase"/>
</dbReference>
<protein>
    <submittedName>
        <fullName evidence="3">Helix-turn-helix domain-containing protein</fullName>
    </submittedName>
</protein>
<dbReference type="SMART" id="SM00226">
    <property type="entry name" value="LMWPc"/>
    <property type="match status" value="1"/>
</dbReference>
<keyword evidence="4" id="KW-1185">Reference proteome</keyword>
<dbReference type="PROSITE" id="PS50987">
    <property type="entry name" value="HTH_ARSR_2"/>
    <property type="match status" value="1"/>
</dbReference>
<evidence type="ECO:0000313" key="4">
    <source>
        <dbReference type="Proteomes" id="UP001623290"/>
    </source>
</evidence>
<dbReference type="InterPro" id="IPR001845">
    <property type="entry name" value="HTH_ArsR_DNA-bd_dom"/>
</dbReference>
<dbReference type="EMBL" id="CP135443">
    <property type="protein sequence ID" value="WRY32844.1"/>
    <property type="molecule type" value="Genomic_DNA"/>
</dbReference>
<dbReference type="SMART" id="SM00418">
    <property type="entry name" value="HTH_ARSR"/>
    <property type="match status" value="1"/>
</dbReference>
<dbReference type="Pfam" id="PF01451">
    <property type="entry name" value="LMWPc"/>
    <property type="match status" value="1"/>
</dbReference>
<dbReference type="Proteomes" id="UP001623290">
    <property type="component" value="Chromosome"/>
</dbReference>
<dbReference type="InterPro" id="IPR011991">
    <property type="entry name" value="ArsR-like_HTH"/>
</dbReference>
<name>A0ABZ1DYA0_9RHOB</name>
<evidence type="ECO:0000259" key="2">
    <source>
        <dbReference type="PROSITE" id="PS50987"/>
    </source>
</evidence>
<reference evidence="3 4" key="1">
    <citation type="submission" date="2023-09" db="EMBL/GenBank/DDBJ databases">
        <title>Thioclava shenzhenensis sp. nov., a multidrug resistant bacteria-antagonizing species isolated from coastal seawater.</title>
        <authorList>
            <person name="Long M."/>
        </authorList>
    </citation>
    <scope>NUCLEOTIDE SEQUENCE [LARGE SCALE GENOMIC DNA]</scope>
    <source>
        <strain evidence="3 4">FTW29</strain>
    </source>
</reference>